<dbReference type="Gene3D" id="3.30.70.100">
    <property type="match status" value="1"/>
</dbReference>
<dbReference type="EMBL" id="SMGG01000004">
    <property type="protein sequence ID" value="TCK60894.1"/>
    <property type="molecule type" value="Genomic_DNA"/>
</dbReference>
<accession>A0A4R1K974</accession>
<dbReference type="InterPro" id="IPR011008">
    <property type="entry name" value="Dimeric_a/b-barrel"/>
</dbReference>
<feature type="domain" description="DUF1330" evidence="1">
    <location>
        <begin position="4"/>
        <end position="94"/>
    </location>
</feature>
<protein>
    <submittedName>
        <fullName evidence="2">Uncharacterized protein (DUF1330 family)</fullName>
    </submittedName>
</protein>
<dbReference type="InterPro" id="IPR010753">
    <property type="entry name" value="DUF1330"/>
</dbReference>
<dbReference type="AlphaFoldDB" id="A0A4R1K974"/>
<proteinExistence type="predicted"/>
<keyword evidence="3" id="KW-1185">Reference proteome</keyword>
<evidence type="ECO:0000259" key="1">
    <source>
        <dbReference type="Pfam" id="PF07045"/>
    </source>
</evidence>
<gene>
    <name evidence="2" type="ORF">C8D98_1773</name>
</gene>
<comment type="caution">
    <text evidence="2">The sequence shown here is derived from an EMBL/GenBank/DDBJ whole genome shotgun (WGS) entry which is preliminary data.</text>
</comment>
<reference evidence="2 3" key="1">
    <citation type="submission" date="2019-03" db="EMBL/GenBank/DDBJ databases">
        <title>Genomic Encyclopedia of Type Strains, Phase IV (KMG-IV): sequencing the most valuable type-strain genomes for metagenomic binning, comparative biology and taxonomic classification.</title>
        <authorList>
            <person name="Goeker M."/>
        </authorList>
    </citation>
    <scope>NUCLEOTIDE SEQUENCE [LARGE SCALE GENOMIC DNA]</scope>
    <source>
        <strain evidence="2 3">DSM 24984</strain>
    </source>
</reference>
<dbReference type="Proteomes" id="UP000294614">
    <property type="component" value="Unassembled WGS sequence"/>
</dbReference>
<sequence length="95" mass="11128">MSYYIIFIKERLRDEAEIEEYRKLVPAAAEGRDMKRLALYGDIETLEGPEAKGVVLLEFKTKEEALDWYNSDEYKKARAHRFLGADYRVVMFEGA</sequence>
<name>A0A4R1K974_9BACT</name>
<evidence type="ECO:0000313" key="2">
    <source>
        <dbReference type="EMBL" id="TCK60894.1"/>
    </source>
</evidence>
<evidence type="ECO:0000313" key="3">
    <source>
        <dbReference type="Proteomes" id="UP000294614"/>
    </source>
</evidence>
<organism evidence="2 3">
    <name type="scientific">Seleniivibrio woodruffii</name>
    <dbReference type="NCBI Taxonomy" id="1078050"/>
    <lineage>
        <taxon>Bacteria</taxon>
        <taxon>Pseudomonadati</taxon>
        <taxon>Deferribacterota</taxon>
        <taxon>Deferribacteres</taxon>
        <taxon>Deferribacterales</taxon>
        <taxon>Geovibrionaceae</taxon>
        <taxon>Seleniivibrio</taxon>
    </lineage>
</organism>
<dbReference type="RefSeq" id="WP_207891252.1">
    <property type="nucleotide sequence ID" value="NZ_SMGG01000004.1"/>
</dbReference>
<dbReference type="Pfam" id="PF07045">
    <property type="entry name" value="DUF1330"/>
    <property type="match status" value="1"/>
</dbReference>
<dbReference type="SUPFAM" id="SSF54909">
    <property type="entry name" value="Dimeric alpha+beta barrel"/>
    <property type="match status" value="1"/>
</dbReference>